<comment type="caution">
    <text evidence="2">The sequence shown here is derived from an EMBL/GenBank/DDBJ whole genome shotgun (WGS) entry which is preliminary data.</text>
</comment>
<evidence type="ECO:0000313" key="2">
    <source>
        <dbReference type="EMBL" id="PRY80140.1"/>
    </source>
</evidence>
<organism evidence="2 3">
    <name type="scientific">Alkalibacterium olivapovliticus</name>
    <dbReference type="NCBI Taxonomy" id="99907"/>
    <lineage>
        <taxon>Bacteria</taxon>
        <taxon>Bacillati</taxon>
        <taxon>Bacillota</taxon>
        <taxon>Bacilli</taxon>
        <taxon>Lactobacillales</taxon>
        <taxon>Carnobacteriaceae</taxon>
        <taxon>Alkalibacterium</taxon>
    </lineage>
</organism>
<name>A0A2T0W3V6_9LACT</name>
<dbReference type="Proteomes" id="UP000238205">
    <property type="component" value="Unassembled WGS sequence"/>
</dbReference>
<dbReference type="EMBL" id="PVTO01000021">
    <property type="protein sequence ID" value="PRY80140.1"/>
    <property type="molecule type" value="Genomic_DNA"/>
</dbReference>
<gene>
    <name evidence="2" type="ORF">CLV38_12130</name>
</gene>
<keyword evidence="1" id="KW-0472">Membrane</keyword>
<keyword evidence="3" id="KW-1185">Reference proteome</keyword>
<reference evidence="2 3" key="1">
    <citation type="submission" date="2018-03" db="EMBL/GenBank/DDBJ databases">
        <title>Genomic Encyclopedia of Archaeal and Bacterial Type Strains, Phase II (KMG-II): from individual species to whole genera.</title>
        <authorList>
            <person name="Goeker M."/>
        </authorList>
    </citation>
    <scope>NUCLEOTIDE SEQUENCE [LARGE SCALE GENOMIC DNA]</scope>
    <source>
        <strain evidence="2 3">DSM 13175</strain>
    </source>
</reference>
<feature type="transmembrane region" description="Helical" evidence="1">
    <location>
        <begin position="79"/>
        <end position="99"/>
    </location>
</feature>
<evidence type="ECO:0000313" key="3">
    <source>
        <dbReference type="Proteomes" id="UP000238205"/>
    </source>
</evidence>
<dbReference type="AlphaFoldDB" id="A0A2T0W3V6"/>
<feature type="transmembrane region" description="Helical" evidence="1">
    <location>
        <begin position="125"/>
        <end position="142"/>
    </location>
</feature>
<evidence type="ECO:0000256" key="1">
    <source>
        <dbReference type="SAM" id="Phobius"/>
    </source>
</evidence>
<feature type="transmembrane region" description="Helical" evidence="1">
    <location>
        <begin position="48"/>
        <end position="67"/>
    </location>
</feature>
<sequence>MNYIIIIYGLYLGGMGLSRLIKSNKENVYATSEAPNLKARYKDSWKKVIIFAAFLTEFLNLLFLIPAARLVDHRAIKMLAYTLALILILRALIVTVNVVRCPSLDYYSKVETSFYSVKGKKFNRLFDWICVGTTGIIIGALLQS</sequence>
<proteinExistence type="predicted"/>
<protein>
    <submittedName>
        <fullName evidence="2">Uncharacterized protein</fullName>
    </submittedName>
</protein>
<keyword evidence="1" id="KW-0812">Transmembrane</keyword>
<accession>A0A2T0W3V6</accession>
<dbReference type="RefSeq" id="WP_106194942.1">
    <property type="nucleotide sequence ID" value="NZ_PVTO01000021.1"/>
</dbReference>
<keyword evidence="1" id="KW-1133">Transmembrane helix</keyword>